<reference evidence="1" key="1">
    <citation type="submission" date="2022-04" db="EMBL/GenBank/DDBJ databases">
        <title>Jade perch genome.</title>
        <authorList>
            <person name="Chao B."/>
        </authorList>
    </citation>
    <scope>NUCLEOTIDE SEQUENCE</scope>
    <source>
        <strain evidence="1">CB-2022</strain>
    </source>
</reference>
<organism evidence="1 2">
    <name type="scientific">Scortum barcoo</name>
    <name type="common">barcoo grunter</name>
    <dbReference type="NCBI Taxonomy" id="214431"/>
    <lineage>
        <taxon>Eukaryota</taxon>
        <taxon>Metazoa</taxon>
        <taxon>Chordata</taxon>
        <taxon>Craniata</taxon>
        <taxon>Vertebrata</taxon>
        <taxon>Euteleostomi</taxon>
        <taxon>Actinopterygii</taxon>
        <taxon>Neopterygii</taxon>
        <taxon>Teleostei</taxon>
        <taxon>Neoteleostei</taxon>
        <taxon>Acanthomorphata</taxon>
        <taxon>Eupercaria</taxon>
        <taxon>Centrarchiformes</taxon>
        <taxon>Terapontoidei</taxon>
        <taxon>Terapontidae</taxon>
        <taxon>Scortum</taxon>
    </lineage>
</organism>
<gene>
    <name evidence="1" type="ORF">L3Q82_008586</name>
</gene>
<protein>
    <submittedName>
        <fullName evidence="1">Uncharacterized protein</fullName>
    </submittedName>
</protein>
<comment type="caution">
    <text evidence="1">The sequence shown here is derived from an EMBL/GenBank/DDBJ whole genome shotgun (WGS) entry which is preliminary data.</text>
</comment>
<evidence type="ECO:0000313" key="2">
    <source>
        <dbReference type="Proteomes" id="UP000831701"/>
    </source>
</evidence>
<proteinExistence type="predicted"/>
<dbReference type="Proteomes" id="UP000831701">
    <property type="component" value="Chromosome 1"/>
</dbReference>
<keyword evidence="2" id="KW-1185">Reference proteome</keyword>
<dbReference type="EMBL" id="CM041531">
    <property type="protein sequence ID" value="KAI3377392.1"/>
    <property type="molecule type" value="Genomic_DNA"/>
</dbReference>
<sequence length="351" mass="38711">MEENSRAEANHESGRVVHQKAHGKEGAHCTLARGNDEVDRYVQQRRIVFVGIEKWDKTPKGKVVPKESVEEVVQAVHEALGHAGTMPTRKELEKQQLWVPGDQVRRILRDCEVCGRYDAGRRGQRVEGLTIKSTVPWGSVCMDVAGPMGVTGKKGEKYLLVLVDSMSGYVVIKPVRKANGSSVVGMLEQVCQSLGVPKELRTDNGTHFRQRSSGPMVSTEWGNQDLLTPLHTASQRSGGTNHWPSQELDWEECQHQRMEHQGPRDEKEVIQWKEVKNTCVVCSRPSTLTVQSGKDQGVKSRSKLTGPRARHLDPVGPYGGQDWSRQNAPANGMVGSSTTATAAPSRRGVDG</sequence>
<evidence type="ECO:0000313" key="1">
    <source>
        <dbReference type="EMBL" id="KAI3377392.1"/>
    </source>
</evidence>
<name>A0ACB8XCV0_9TELE</name>
<accession>A0ACB8XCV0</accession>